<organism evidence="11 12">
    <name type="scientific">Cryptococcus amylolentus CBS 6039</name>
    <dbReference type="NCBI Taxonomy" id="1295533"/>
    <lineage>
        <taxon>Eukaryota</taxon>
        <taxon>Fungi</taxon>
        <taxon>Dikarya</taxon>
        <taxon>Basidiomycota</taxon>
        <taxon>Agaricomycotina</taxon>
        <taxon>Tremellomycetes</taxon>
        <taxon>Tremellales</taxon>
        <taxon>Cryptococcaceae</taxon>
        <taxon>Cryptococcus</taxon>
    </lineage>
</organism>
<name>A0A1E3I3H7_9TREE</name>
<feature type="compositionally biased region" description="Low complexity" evidence="10">
    <location>
        <begin position="1"/>
        <end position="23"/>
    </location>
</feature>
<dbReference type="InterPro" id="IPR023398">
    <property type="entry name" value="TIF_eIF4e-like"/>
</dbReference>
<keyword evidence="5 9" id="KW-0648">Protein biosynthesis</keyword>
<evidence type="ECO:0000256" key="5">
    <source>
        <dbReference type="ARBA" id="ARBA00022917"/>
    </source>
</evidence>
<evidence type="ECO:0000256" key="2">
    <source>
        <dbReference type="ARBA" id="ARBA00022540"/>
    </source>
</evidence>
<comment type="caution">
    <text evidence="11">The sequence shown here is derived from an EMBL/GenBank/DDBJ whole genome shotgun (WGS) entry which is preliminary data.</text>
</comment>
<dbReference type="GO" id="GO:0000340">
    <property type="term" value="F:RNA 7-methylguanosine cap binding"/>
    <property type="evidence" value="ECO:0007669"/>
    <property type="project" value="TreeGrafter"/>
</dbReference>
<evidence type="ECO:0000256" key="4">
    <source>
        <dbReference type="ARBA" id="ARBA00022884"/>
    </source>
</evidence>
<evidence type="ECO:0000256" key="6">
    <source>
        <dbReference type="ARBA" id="ARBA00030245"/>
    </source>
</evidence>
<dbReference type="RefSeq" id="XP_018997078.1">
    <property type="nucleotide sequence ID" value="XM_019134651.1"/>
</dbReference>
<dbReference type="GO" id="GO:0016281">
    <property type="term" value="C:eukaryotic translation initiation factor 4F complex"/>
    <property type="evidence" value="ECO:0007669"/>
    <property type="project" value="TreeGrafter"/>
</dbReference>
<evidence type="ECO:0000256" key="10">
    <source>
        <dbReference type="SAM" id="MobiDB-lite"/>
    </source>
</evidence>
<gene>
    <name evidence="11" type="ORF">L202_01300</name>
</gene>
<keyword evidence="4 9" id="KW-0694">RNA-binding</keyword>
<reference evidence="11 12" key="1">
    <citation type="submission" date="2016-06" db="EMBL/GenBank/DDBJ databases">
        <title>Evolution of pathogenesis and genome organization in the Tremellales.</title>
        <authorList>
            <person name="Cuomo C."/>
            <person name="Litvintseva A."/>
            <person name="Heitman J."/>
            <person name="Chen Y."/>
            <person name="Sun S."/>
            <person name="Springer D."/>
            <person name="Dromer F."/>
            <person name="Young S."/>
            <person name="Zeng Q."/>
            <person name="Chapman S."/>
            <person name="Gujja S."/>
            <person name="Saif S."/>
            <person name="Birren B."/>
        </authorList>
    </citation>
    <scope>NUCLEOTIDE SEQUENCE [LARGE SCALE GENOMIC DNA]</scope>
    <source>
        <strain evidence="11 12">CBS 6039</strain>
    </source>
</reference>
<keyword evidence="2 9" id="KW-0396">Initiation factor</keyword>
<evidence type="ECO:0000313" key="12">
    <source>
        <dbReference type="Proteomes" id="UP000094065"/>
    </source>
</evidence>
<dbReference type="GeneID" id="30152609"/>
<keyword evidence="12" id="KW-1185">Reference proteome</keyword>
<evidence type="ECO:0000256" key="8">
    <source>
        <dbReference type="ARBA" id="ARBA00039255"/>
    </source>
</evidence>
<evidence type="ECO:0000256" key="3">
    <source>
        <dbReference type="ARBA" id="ARBA00022845"/>
    </source>
</evidence>
<dbReference type="Proteomes" id="UP000094065">
    <property type="component" value="Unassembled WGS sequence"/>
</dbReference>
<evidence type="ECO:0000256" key="9">
    <source>
        <dbReference type="RuleBase" id="RU004374"/>
    </source>
</evidence>
<dbReference type="InterPro" id="IPR001040">
    <property type="entry name" value="TIF_eIF_4E"/>
</dbReference>
<dbReference type="Pfam" id="PF01652">
    <property type="entry name" value="IF4E"/>
    <property type="match status" value="1"/>
</dbReference>
<keyword evidence="3" id="KW-0810">Translation regulation</keyword>
<dbReference type="SUPFAM" id="SSF55418">
    <property type="entry name" value="eIF4e-like"/>
    <property type="match status" value="1"/>
</dbReference>
<evidence type="ECO:0000256" key="1">
    <source>
        <dbReference type="ARBA" id="ARBA00009860"/>
    </source>
</evidence>
<dbReference type="STRING" id="1295533.A0A1E3I3H7"/>
<dbReference type="GO" id="GO:0003743">
    <property type="term" value="F:translation initiation factor activity"/>
    <property type="evidence" value="ECO:0007669"/>
    <property type="project" value="UniProtKB-KW"/>
</dbReference>
<comment type="similarity">
    <text evidence="1 9">Belongs to the eukaryotic initiation factor 4E family.</text>
</comment>
<dbReference type="PANTHER" id="PTHR11960:SF8">
    <property type="entry name" value="EUKARYOTIC TRANSLATION INITIATION FACTOR 4E1-RELATED"/>
    <property type="match status" value="1"/>
</dbReference>
<protein>
    <recommendedName>
        <fullName evidence="8">Eukaryotic translation initiation factor 4E</fullName>
    </recommendedName>
    <alternativeName>
        <fullName evidence="7">eIF-4F 25 kDa subunit</fullName>
    </alternativeName>
    <alternativeName>
        <fullName evidence="6">mRNA cap-binding protein</fullName>
    </alternativeName>
</protein>
<dbReference type="OrthoDB" id="590761at2759"/>
<dbReference type="Gene3D" id="3.30.760.10">
    <property type="entry name" value="RNA Cap, Translation Initiation Factor Eif4e"/>
    <property type="match status" value="1"/>
</dbReference>
<evidence type="ECO:0000256" key="7">
    <source>
        <dbReference type="ARBA" id="ARBA00032656"/>
    </source>
</evidence>
<feature type="region of interest" description="Disordered" evidence="10">
    <location>
        <begin position="1"/>
        <end position="49"/>
    </location>
</feature>
<evidence type="ECO:0000313" key="11">
    <source>
        <dbReference type="EMBL" id="ODN83078.1"/>
    </source>
</evidence>
<proteinExistence type="inferred from homology"/>
<dbReference type="GO" id="GO:0006417">
    <property type="term" value="P:regulation of translation"/>
    <property type="evidence" value="ECO:0007669"/>
    <property type="project" value="UniProtKB-KW"/>
</dbReference>
<accession>A0A1E3I3H7</accession>
<dbReference type="PANTHER" id="PTHR11960">
    <property type="entry name" value="EUKARYOTIC TRANSLATION INITIATION FACTOR 4E RELATED"/>
    <property type="match status" value="1"/>
</dbReference>
<dbReference type="AlphaFoldDB" id="A0A1E3I3H7"/>
<sequence length="309" mass="33897">MSAAIPQPAAAANTNTLNSALQAENIHNPSSPRATEKPLEEGEIEENAATDDGKVKTVFDDASKFNVKHPLFSNWTLYFDSPQSKNLPKTPGTTPTLPQGVGSWMDDIRKVVSFDSVEEFWGLYNNIVPPSQLPGKANYYLFKVIYIYLILALLISSQNGIVPAWEDPQNKNGGKWAIQIPKNPESKSTIDKIWLYTMLAAIGETFETPSGKAEVAPSPTQSDLVTGVIVSPRPAFFRISIWTREAADASSPDTETIKARLLSIGQHFKSSVLGHDLDSTLVGAGYQTEVTFDAHRDSDKKQNKNKFSV</sequence>
<dbReference type="EMBL" id="AWGJ01000002">
    <property type="protein sequence ID" value="ODN83078.1"/>
    <property type="molecule type" value="Genomic_DNA"/>
</dbReference>
<dbReference type="FunFam" id="3.30.760.10:FF:000011">
    <property type="entry name" value="Eukaryotic translation initiation factor 4E"/>
    <property type="match status" value="1"/>
</dbReference>